<gene>
    <name evidence="2" type="ORF">GCM10023198_42740</name>
</gene>
<organism evidence="2 3">
    <name type="scientific">Promicromonospora umidemergens</name>
    <dbReference type="NCBI Taxonomy" id="629679"/>
    <lineage>
        <taxon>Bacteria</taxon>
        <taxon>Bacillati</taxon>
        <taxon>Actinomycetota</taxon>
        <taxon>Actinomycetes</taxon>
        <taxon>Micrococcales</taxon>
        <taxon>Promicromonosporaceae</taxon>
        <taxon>Promicromonospora</taxon>
    </lineage>
</organism>
<keyword evidence="1" id="KW-0472">Membrane</keyword>
<reference evidence="3" key="1">
    <citation type="journal article" date="2019" name="Int. J. Syst. Evol. Microbiol.">
        <title>The Global Catalogue of Microorganisms (GCM) 10K type strain sequencing project: providing services to taxonomists for standard genome sequencing and annotation.</title>
        <authorList>
            <consortium name="The Broad Institute Genomics Platform"/>
            <consortium name="The Broad Institute Genome Sequencing Center for Infectious Disease"/>
            <person name="Wu L."/>
            <person name="Ma J."/>
        </authorList>
    </citation>
    <scope>NUCLEOTIDE SEQUENCE [LARGE SCALE GENOMIC DNA]</scope>
    <source>
        <strain evidence="3">JCM 17975</strain>
    </source>
</reference>
<proteinExistence type="predicted"/>
<evidence type="ECO:0008006" key="4">
    <source>
        <dbReference type="Google" id="ProtNLM"/>
    </source>
</evidence>
<feature type="transmembrane region" description="Helical" evidence="1">
    <location>
        <begin position="48"/>
        <end position="66"/>
    </location>
</feature>
<evidence type="ECO:0000256" key="1">
    <source>
        <dbReference type="SAM" id="Phobius"/>
    </source>
</evidence>
<comment type="caution">
    <text evidence="2">The sequence shown here is derived from an EMBL/GenBank/DDBJ whole genome shotgun (WGS) entry which is preliminary data.</text>
</comment>
<accession>A0ABP8XVM6</accession>
<evidence type="ECO:0000313" key="3">
    <source>
        <dbReference type="Proteomes" id="UP001500843"/>
    </source>
</evidence>
<name>A0ABP8XVM6_9MICO</name>
<sequence length="298" mass="33326">MAHPPSSRERLVIGGAAALGLLLVGASWLVHGLQIPGTSWPDWVESLLLNLGSAVLLVAPIEVFSARLRRQIDDVRSEVRGLAGLDERVSAAITADRAALQAVFDDVVTAAPSLRTVRRALRTAANEGLLDAAVGLRVRVHPAAGTRLRLRLVRRTLWLGWAVHFTLENLYGEPIATWTERQARSLEHLFTKIAHAVRNTDVPLVPVPSATLRHLSESLLYALKYPIARPMIEFFEPQWALTTHSIASGQEDYEVVHNRPDRISMYRHVLEKEWIDRDSYNAAYDTADYFYPRHGRDA</sequence>
<protein>
    <recommendedName>
        <fullName evidence="4">Phage abortive infection protein</fullName>
    </recommendedName>
</protein>
<keyword evidence="3" id="KW-1185">Reference proteome</keyword>
<keyword evidence="1" id="KW-0812">Transmembrane</keyword>
<dbReference type="EMBL" id="BAABHM010000020">
    <property type="protein sequence ID" value="GAA4714943.1"/>
    <property type="molecule type" value="Genomic_DNA"/>
</dbReference>
<evidence type="ECO:0000313" key="2">
    <source>
        <dbReference type="EMBL" id="GAA4714943.1"/>
    </source>
</evidence>
<dbReference type="Proteomes" id="UP001500843">
    <property type="component" value="Unassembled WGS sequence"/>
</dbReference>
<keyword evidence="1" id="KW-1133">Transmembrane helix</keyword>